<dbReference type="AlphaFoldDB" id="A0A0E9U5R3"/>
<organism evidence="1">
    <name type="scientific">Anguilla anguilla</name>
    <name type="common">European freshwater eel</name>
    <name type="synonym">Muraena anguilla</name>
    <dbReference type="NCBI Taxonomy" id="7936"/>
    <lineage>
        <taxon>Eukaryota</taxon>
        <taxon>Metazoa</taxon>
        <taxon>Chordata</taxon>
        <taxon>Craniata</taxon>
        <taxon>Vertebrata</taxon>
        <taxon>Euteleostomi</taxon>
        <taxon>Actinopterygii</taxon>
        <taxon>Neopterygii</taxon>
        <taxon>Teleostei</taxon>
        <taxon>Anguilliformes</taxon>
        <taxon>Anguillidae</taxon>
        <taxon>Anguilla</taxon>
    </lineage>
</organism>
<reference evidence="1" key="2">
    <citation type="journal article" date="2015" name="Fish Shellfish Immunol.">
        <title>Early steps in the European eel (Anguilla anguilla)-Vibrio vulnificus interaction in the gills: Role of the RtxA13 toxin.</title>
        <authorList>
            <person name="Callol A."/>
            <person name="Pajuelo D."/>
            <person name="Ebbesson L."/>
            <person name="Teles M."/>
            <person name="MacKenzie S."/>
            <person name="Amaro C."/>
        </authorList>
    </citation>
    <scope>NUCLEOTIDE SEQUENCE</scope>
</reference>
<accession>A0A0E9U5R3</accession>
<reference evidence="1" key="1">
    <citation type="submission" date="2014-11" db="EMBL/GenBank/DDBJ databases">
        <authorList>
            <person name="Amaro Gonzalez C."/>
        </authorList>
    </citation>
    <scope>NUCLEOTIDE SEQUENCE</scope>
</reference>
<dbReference type="EMBL" id="GBXM01048077">
    <property type="protein sequence ID" value="JAH60500.1"/>
    <property type="molecule type" value="Transcribed_RNA"/>
</dbReference>
<proteinExistence type="predicted"/>
<name>A0A0E9U5R3_ANGAN</name>
<sequence>MHQPASRLAWPEFLCAQLFDTGRAHFNQVTVNWLKRTPRDTQLCPCSITTKTEKEAESTTTCK</sequence>
<evidence type="ECO:0000313" key="1">
    <source>
        <dbReference type="EMBL" id="JAH60500.1"/>
    </source>
</evidence>
<protein>
    <submittedName>
        <fullName evidence="1">Uncharacterized protein</fullName>
    </submittedName>
</protein>